<accession>A0A510V8C0</accession>
<keyword evidence="4 9" id="KW-1015">Disulfide bond</keyword>
<feature type="active site" description="Nucleophile" evidence="8">
    <location>
        <position position="35"/>
    </location>
</feature>
<comment type="caution">
    <text evidence="11">The sequence shown here is derived from an EMBL/GenBank/DDBJ whole genome shotgun (WGS) entry which is preliminary data.</text>
</comment>
<feature type="active site" description="Nucleophile" evidence="8">
    <location>
        <position position="32"/>
    </location>
</feature>
<dbReference type="GO" id="GO:0015035">
    <property type="term" value="F:protein-disulfide reductase activity"/>
    <property type="evidence" value="ECO:0007669"/>
    <property type="project" value="UniProtKB-UniRule"/>
</dbReference>
<dbReference type="Gene3D" id="3.40.30.10">
    <property type="entry name" value="Glutaredoxin"/>
    <property type="match status" value="1"/>
</dbReference>
<dbReference type="PIRSF" id="PIRSF000077">
    <property type="entry name" value="Thioredoxin"/>
    <property type="match status" value="1"/>
</dbReference>
<evidence type="ECO:0000256" key="4">
    <source>
        <dbReference type="ARBA" id="ARBA00023157"/>
    </source>
</evidence>
<keyword evidence="5 9" id="KW-0676">Redox-active center</keyword>
<dbReference type="InterPro" id="IPR017937">
    <property type="entry name" value="Thioredoxin_CS"/>
</dbReference>
<evidence type="ECO:0000256" key="6">
    <source>
        <dbReference type="NCBIfam" id="TIGR01068"/>
    </source>
</evidence>
<reference evidence="11 12" key="1">
    <citation type="submission" date="2019-07" db="EMBL/GenBank/DDBJ databases">
        <title>Whole genome shotgun sequence of Cellulomonas xylanilytica NBRC 101102.</title>
        <authorList>
            <person name="Hosoyama A."/>
            <person name="Uohara A."/>
            <person name="Ohji S."/>
            <person name="Ichikawa N."/>
        </authorList>
    </citation>
    <scope>NUCLEOTIDE SEQUENCE [LARGE SCALE GENOMIC DNA]</scope>
    <source>
        <strain evidence="11 12">NBRC 101102</strain>
    </source>
</reference>
<name>A0A510V8C0_9CELL</name>
<sequence length="110" mass="11846">MSTTTAVTDATFQAEVLESEIPVVVDFWAPWCGPCRMVAPVLEELAGQYEGRVKIVKLNSDENPQVTGDYGIVSIPTLNFYAGGELVKSVVGARPKSMIAEDIEKVLADA</sequence>
<dbReference type="GO" id="GO:0005737">
    <property type="term" value="C:cytoplasm"/>
    <property type="evidence" value="ECO:0007669"/>
    <property type="project" value="TreeGrafter"/>
</dbReference>
<dbReference type="AlphaFoldDB" id="A0A510V8C0"/>
<evidence type="ECO:0000313" key="12">
    <source>
        <dbReference type="Proteomes" id="UP000321118"/>
    </source>
</evidence>
<dbReference type="InterPro" id="IPR005746">
    <property type="entry name" value="Thioredoxin"/>
</dbReference>
<feature type="site" description="Deprotonates C-terminal active site Cys" evidence="8">
    <location>
        <position position="26"/>
    </location>
</feature>
<dbReference type="EMBL" id="BJUB01000013">
    <property type="protein sequence ID" value="GEK23107.1"/>
    <property type="molecule type" value="Genomic_DNA"/>
</dbReference>
<proteinExistence type="inferred from homology"/>
<dbReference type="InterPro" id="IPR013766">
    <property type="entry name" value="Thioredoxin_domain"/>
</dbReference>
<gene>
    <name evidence="11" type="ORF">CXY01_36270</name>
</gene>
<evidence type="ECO:0000256" key="9">
    <source>
        <dbReference type="PIRSR" id="PIRSR000077-4"/>
    </source>
</evidence>
<comment type="similarity">
    <text evidence="1 7">Belongs to the thioredoxin family.</text>
</comment>
<evidence type="ECO:0000256" key="8">
    <source>
        <dbReference type="PIRSR" id="PIRSR000077-1"/>
    </source>
</evidence>
<dbReference type="PANTHER" id="PTHR45663">
    <property type="entry name" value="GEO12009P1"/>
    <property type="match status" value="1"/>
</dbReference>
<keyword evidence="2" id="KW-0813">Transport</keyword>
<dbReference type="NCBIfam" id="TIGR01068">
    <property type="entry name" value="thioredoxin"/>
    <property type="match status" value="1"/>
</dbReference>
<evidence type="ECO:0000256" key="1">
    <source>
        <dbReference type="ARBA" id="ARBA00008987"/>
    </source>
</evidence>
<dbReference type="Proteomes" id="UP000321118">
    <property type="component" value="Unassembled WGS sequence"/>
</dbReference>
<dbReference type="RefSeq" id="WP_146930330.1">
    <property type="nucleotide sequence ID" value="NZ_BJUB01000013.1"/>
</dbReference>
<protein>
    <recommendedName>
        <fullName evidence="6 7">Thioredoxin</fullName>
    </recommendedName>
</protein>
<feature type="site" description="Contributes to redox potential value" evidence="8">
    <location>
        <position position="33"/>
    </location>
</feature>
<dbReference type="OrthoDB" id="9790390at2"/>
<evidence type="ECO:0000313" key="11">
    <source>
        <dbReference type="EMBL" id="GEK23107.1"/>
    </source>
</evidence>
<dbReference type="PANTHER" id="PTHR45663:SF11">
    <property type="entry name" value="GEO12009P1"/>
    <property type="match status" value="1"/>
</dbReference>
<dbReference type="FunFam" id="3.40.30.10:FF:000001">
    <property type="entry name" value="Thioredoxin"/>
    <property type="match status" value="1"/>
</dbReference>
<evidence type="ECO:0000259" key="10">
    <source>
        <dbReference type="PROSITE" id="PS51352"/>
    </source>
</evidence>
<keyword evidence="12" id="KW-1185">Reference proteome</keyword>
<dbReference type="SUPFAM" id="SSF52833">
    <property type="entry name" value="Thioredoxin-like"/>
    <property type="match status" value="1"/>
</dbReference>
<feature type="disulfide bond" description="Redox-active" evidence="9">
    <location>
        <begin position="32"/>
        <end position="35"/>
    </location>
</feature>
<organism evidence="11 12">
    <name type="scientific">Cellulomonas xylanilytica</name>
    <dbReference type="NCBI Taxonomy" id="233583"/>
    <lineage>
        <taxon>Bacteria</taxon>
        <taxon>Bacillati</taxon>
        <taxon>Actinomycetota</taxon>
        <taxon>Actinomycetes</taxon>
        <taxon>Micrococcales</taxon>
        <taxon>Cellulomonadaceae</taxon>
        <taxon>Cellulomonas</taxon>
    </lineage>
</organism>
<dbReference type="CDD" id="cd02947">
    <property type="entry name" value="TRX_family"/>
    <property type="match status" value="1"/>
</dbReference>
<dbReference type="PROSITE" id="PS00194">
    <property type="entry name" value="THIOREDOXIN_1"/>
    <property type="match status" value="1"/>
</dbReference>
<dbReference type="PROSITE" id="PS51352">
    <property type="entry name" value="THIOREDOXIN_2"/>
    <property type="match status" value="1"/>
</dbReference>
<dbReference type="Pfam" id="PF00085">
    <property type="entry name" value="Thioredoxin"/>
    <property type="match status" value="1"/>
</dbReference>
<dbReference type="PRINTS" id="PR00421">
    <property type="entry name" value="THIOREDOXIN"/>
</dbReference>
<dbReference type="InterPro" id="IPR036249">
    <property type="entry name" value="Thioredoxin-like_sf"/>
</dbReference>
<evidence type="ECO:0000256" key="7">
    <source>
        <dbReference type="PIRNR" id="PIRNR000077"/>
    </source>
</evidence>
<evidence type="ECO:0000256" key="2">
    <source>
        <dbReference type="ARBA" id="ARBA00022448"/>
    </source>
</evidence>
<evidence type="ECO:0000256" key="5">
    <source>
        <dbReference type="ARBA" id="ARBA00023284"/>
    </source>
</evidence>
<evidence type="ECO:0000256" key="3">
    <source>
        <dbReference type="ARBA" id="ARBA00022982"/>
    </source>
</evidence>
<keyword evidence="3" id="KW-0249">Electron transport</keyword>
<feature type="site" description="Contributes to redox potential value" evidence="8">
    <location>
        <position position="34"/>
    </location>
</feature>
<feature type="domain" description="Thioredoxin" evidence="10">
    <location>
        <begin position="1"/>
        <end position="108"/>
    </location>
</feature>